<sequence length="266" mass="31066">QAEVEQKRGNVSYTHDILRYIIDSVIARRDHDCGLLQQSANNNNKLLHSNELWSQTKPFSHIILPTFPEHTPVGGLCKLALIELRAHLALIELLITLKLYVYAFNEIDITLKLCNHYRLNLGIEMIKLLQCAIHLSMNNNMMMNTNPTNDNNAKIDHIDVDPTSLWINGLKQTNSNVIFELNNSLEEILHRTDQLTKYRCQVFLSRTRLLIDINENNHSFIQMHMSELLKALNYYRQLDDRKRILDILVLMVCLIKLWGYFVKINF</sequence>
<accession>A0A183MFP1</accession>
<dbReference type="STRING" id="48269.A0A183MFP1"/>
<dbReference type="EMBL" id="UZAI01016835">
    <property type="protein sequence ID" value="VDP16891.1"/>
    <property type="molecule type" value="Genomic_DNA"/>
</dbReference>
<evidence type="ECO:0000313" key="2">
    <source>
        <dbReference type="Proteomes" id="UP000277204"/>
    </source>
</evidence>
<name>A0A183MFP1_9TREM</name>
<evidence type="ECO:0000313" key="1">
    <source>
        <dbReference type="EMBL" id="VDP16891.1"/>
    </source>
</evidence>
<protein>
    <submittedName>
        <fullName evidence="1">Uncharacterized protein</fullName>
    </submittedName>
</protein>
<reference evidence="1 2" key="1">
    <citation type="submission" date="2018-11" db="EMBL/GenBank/DDBJ databases">
        <authorList>
            <consortium name="Pathogen Informatics"/>
        </authorList>
    </citation>
    <scope>NUCLEOTIDE SEQUENCE [LARGE SCALE GENOMIC DNA]</scope>
    <source>
        <strain evidence="1 2">Zambia</strain>
    </source>
</reference>
<feature type="non-terminal residue" evidence="1">
    <location>
        <position position="1"/>
    </location>
</feature>
<gene>
    <name evidence="1" type="ORF">SMRZ_LOCUS14866</name>
</gene>
<dbReference type="Proteomes" id="UP000277204">
    <property type="component" value="Unassembled WGS sequence"/>
</dbReference>
<proteinExistence type="predicted"/>
<keyword evidence="2" id="KW-1185">Reference proteome</keyword>
<organism evidence="1 2">
    <name type="scientific">Schistosoma margrebowiei</name>
    <dbReference type="NCBI Taxonomy" id="48269"/>
    <lineage>
        <taxon>Eukaryota</taxon>
        <taxon>Metazoa</taxon>
        <taxon>Spiralia</taxon>
        <taxon>Lophotrochozoa</taxon>
        <taxon>Platyhelminthes</taxon>
        <taxon>Trematoda</taxon>
        <taxon>Digenea</taxon>
        <taxon>Strigeidida</taxon>
        <taxon>Schistosomatoidea</taxon>
        <taxon>Schistosomatidae</taxon>
        <taxon>Schistosoma</taxon>
    </lineage>
</organism>
<dbReference type="AlphaFoldDB" id="A0A183MFP1"/>